<evidence type="ECO:0000256" key="2">
    <source>
        <dbReference type="ARBA" id="ARBA00023125"/>
    </source>
</evidence>
<organism evidence="7 8">
    <name type="scientific">Mycetohabitans rhizoxinica</name>
    <dbReference type="NCBI Taxonomy" id="412963"/>
    <lineage>
        <taxon>Bacteria</taxon>
        <taxon>Pseudomonadati</taxon>
        <taxon>Pseudomonadota</taxon>
        <taxon>Betaproteobacteria</taxon>
        <taxon>Burkholderiales</taxon>
        <taxon>Burkholderiaceae</taxon>
        <taxon>Mycetohabitans</taxon>
    </lineage>
</organism>
<gene>
    <name evidence="7" type="ORF">IHE29_13885</name>
</gene>
<dbReference type="EMBL" id="CP062176">
    <property type="protein sequence ID" value="WXK40295.1"/>
    <property type="molecule type" value="Genomic_DNA"/>
</dbReference>
<dbReference type="PRINTS" id="PR00455">
    <property type="entry name" value="HTHTETR"/>
</dbReference>
<dbReference type="InterPro" id="IPR011075">
    <property type="entry name" value="TetR_C"/>
</dbReference>
<accession>A0ABZ2PZR1</accession>
<dbReference type="PANTHER" id="PTHR47506">
    <property type="entry name" value="TRANSCRIPTIONAL REGULATORY PROTEIN"/>
    <property type="match status" value="1"/>
</dbReference>
<name>A0ABZ2PZR1_9BURK</name>
<dbReference type="SUPFAM" id="SSF48498">
    <property type="entry name" value="Tetracyclin repressor-like, C-terminal domain"/>
    <property type="match status" value="1"/>
</dbReference>
<dbReference type="InterPro" id="IPR036271">
    <property type="entry name" value="Tet_transcr_reg_TetR-rel_C_sf"/>
</dbReference>
<dbReference type="InterPro" id="IPR001647">
    <property type="entry name" value="HTH_TetR"/>
</dbReference>
<evidence type="ECO:0000256" key="5">
    <source>
        <dbReference type="SAM" id="MobiDB-lite"/>
    </source>
</evidence>
<sequence>MSRSNQPSPRGRTPSAGTHRRTPTAGADAQQQLLNAAARLFYAQGIRAVGIDAVVEQAGVNKMSLYRQFASKDELVVAYLNRMDAEYWQRFECSTAQHPGQPARQLKQFFEDLTARARRPDYRGCPFVNVSCEFSDRDHPARQIVARNKTALLERLTDLARQAGAHEPARLGASLALLVEGVYTASQTFDPRCDIIDSAPALAAQLIDAATAPCDADAR</sequence>
<evidence type="ECO:0000313" key="8">
    <source>
        <dbReference type="Proteomes" id="UP001493153"/>
    </source>
</evidence>
<evidence type="ECO:0000259" key="6">
    <source>
        <dbReference type="PROSITE" id="PS50977"/>
    </source>
</evidence>
<evidence type="ECO:0000256" key="3">
    <source>
        <dbReference type="ARBA" id="ARBA00023163"/>
    </source>
</evidence>
<feature type="region of interest" description="Disordered" evidence="5">
    <location>
        <begin position="1"/>
        <end position="27"/>
    </location>
</feature>
<dbReference type="Gene3D" id="1.10.357.10">
    <property type="entry name" value="Tetracycline Repressor, domain 2"/>
    <property type="match status" value="1"/>
</dbReference>
<evidence type="ECO:0000256" key="4">
    <source>
        <dbReference type="PROSITE-ProRule" id="PRU00335"/>
    </source>
</evidence>
<proteinExistence type="predicted"/>
<evidence type="ECO:0000256" key="1">
    <source>
        <dbReference type="ARBA" id="ARBA00023015"/>
    </source>
</evidence>
<keyword evidence="2 4" id="KW-0238">DNA-binding</keyword>
<evidence type="ECO:0000313" key="7">
    <source>
        <dbReference type="EMBL" id="WXK40295.1"/>
    </source>
</evidence>
<dbReference type="Pfam" id="PF16925">
    <property type="entry name" value="TetR_C_13"/>
    <property type="match status" value="1"/>
</dbReference>
<dbReference type="PANTHER" id="PTHR47506:SF1">
    <property type="entry name" value="HTH-TYPE TRANSCRIPTIONAL REGULATOR YJDC"/>
    <property type="match status" value="1"/>
</dbReference>
<keyword evidence="8" id="KW-1185">Reference proteome</keyword>
<feature type="DNA-binding region" description="H-T-H motif" evidence="4">
    <location>
        <begin position="50"/>
        <end position="69"/>
    </location>
</feature>
<dbReference type="SUPFAM" id="SSF46689">
    <property type="entry name" value="Homeodomain-like"/>
    <property type="match status" value="1"/>
</dbReference>
<keyword evidence="3" id="KW-0804">Transcription</keyword>
<keyword evidence="1" id="KW-0805">Transcription regulation</keyword>
<feature type="domain" description="HTH tetR-type" evidence="6">
    <location>
        <begin position="27"/>
        <end position="87"/>
    </location>
</feature>
<dbReference type="Proteomes" id="UP001493153">
    <property type="component" value="Chromosome"/>
</dbReference>
<dbReference type="Pfam" id="PF00440">
    <property type="entry name" value="TetR_N"/>
    <property type="match status" value="1"/>
</dbReference>
<protein>
    <submittedName>
        <fullName evidence="7">TetR/AcrR family transcriptional regulator</fullName>
    </submittedName>
</protein>
<dbReference type="RefSeq" id="WP_338911051.1">
    <property type="nucleotide sequence ID" value="NZ_CP062176.1"/>
</dbReference>
<reference evidence="7 8" key="1">
    <citation type="submission" date="2020-09" db="EMBL/GenBank/DDBJ databases">
        <title>Genome sequences of Mycetohabitans spp.</title>
        <authorList>
            <person name="Carter M.E."/>
            <person name="Carpenter S.C.D."/>
            <person name="Bogdanove A.J."/>
        </authorList>
    </citation>
    <scope>NUCLEOTIDE SEQUENCE [LARGE SCALE GENOMIC DNA]</scope>
    <source>
        <strain evidence="7 8">B12</strain>
    </source>
</reference>
<dbReference type="PROSITE" id="PS50977">
    <property type="entry name" value="HTH_TETR_2"/>
    <property type="match status" value="1"/>
</dbReference>
<dbReference type="InterPro" id="IPR009057">
    <property type="entry name" value="Homeodomain-like_sf"/>
</dbReference>